<reference evidence="1" key="1">
    <citation type="submission" date="2014-11" db="EMBL/GenBank/DDBJ databases">
        <authorList>
            <person name="Amaro Gonzalez C."/>
        </authorList>
    </citation>
    <scope>NUCLEOTIDE SEQUENCE</scope>
</reference>
<sequence>MGEEECILNNILNSQWD</sequence>
<accession>A0A0E9XW23</accession>
<dbReference type="EMBL" id="GBXM01002689">
    <property type="protein sequence ID" value="JAI05889.1"/>
    <property type="molecule type" value="Transcribed_RNA"/>
</dbReference>
<reference evidence="1" key="2">
    <citation type="journal article" date="2015" name="Fish Shellfish Immunol.">
        <title>Early steps in the European eel (Anguilla anguilla)-Vibrio vulnificus interaction in the gills: Role of the RtxA13 toxin.</title>
        <authorList>
            <person name="Callol A."/>
            <person name="Pajuelo D."/>
            <person name="Ebbesson L."/>
            <person name="Teles M."/>
            <person name="MacKenzie S."/>
            <person name="Amaro C."/>
        </authorList>
    </citation>
    <scope>NUCLEOTIDE SEQUENCE</scope>
</reference>
<name>A0A0E9XW23_ANGAN</name>
<organism evidence="1">
    <name type="scientific">Anguilla anguilla</name>
    <name type="common">European freshwater eel</name>
    <name type="synonym">Muraena anguilla</name>
    <dbReference type="NCBI Taxonomy" id="7936"/>
    <lineage>
        <taxon>Eukaryota</taxon>
        <taxon>Metazoa</taxon>
        <taxon>Chordata</taxon>
        <taxon>Craniata</taxon>
        <taxon>Vertebrata</taxon>
        <taxon>Euteleostomi</taxon>
        <taxon>Actinopterygii</taxon>
        <taxon>Neopterygii</taxon>
        <taxon>Teleostei</taxon>
        <taxon>Anguilliformes</taxon>
        <taxon>Anguillidae</taxon>
        <taxon>Anguilla</taxon>
    </lineage>
</organism>
<proteinExistence type="predicted"/>
<dbReference type="AlphaFoldDB" id="A0A0E9XW23"/>
<protein>
    <submittedName>
        <fullName evidence="1">Uncharacterized protein</fullName>
    </submittedName>
</protein>
<evidence type="ECO:0000313" key="1">
    <source>
        <dbReference type="EMBL" id="JAI05889.1"/>
    </source>
</evidence>